<dbReference type="InterPro" id="IPR002355">
    <property type="entry name" value="Cu_oxidase_Cu_BS"/>
</dbReference>
<evidence type="ECO:0000313" key="16">
    <source>
        <dbReference type="EMBL" id="CAI9115700.1"/>
    </source>
</evidence>
<comment type="similarity">
    <text evidence="3 13">Belongs to the multicopper oxidase family.</text>
</comment>
<evidence type="ECO:0000256" key="12">
    <source>
        <dbReference type="ARBA" id="ARBA00023185"/>
    </source>
</evidence>
<dbReference type="GO" id="GO:0048046">
    <property type="term" value="C:apoplast"/>
    <property type="evidence" value="ECO:0007669"/>
    <property type="project" value="UniProtKB-SubCell"/>
</dbReference>
<evidence type="ECO:0000256" key="2">
    <source>
        <dbReference type="ARBA" id="ARBA00004271"/>
    </source>
</evidence>
<keyword evidence="8 13" id="KW-0677">Repeat</keyword>
<evidence type="ECO:0000256" key="9">
    <source>
        <dbReference type="ARBA" id="ARBA00023002"/>
    </source>
</evidence>
<keyword evidence="12 13" id="KW-0439">Lignin degradation</keyword>
<dbReference type="EC" id="1.10.3.2" evidence="4 13"/>
<accession>A0AAV1E7P5</accession>
<evidence type="ECO:0000256" key="8">
    <source>
        <dbReference type="ARBA" id="ARBA00022737"/>
    </source>
</evidence>
<evidence type="ECO:0000259" key="15">
    <source>
        <dbReference type="Pfam" id="PF07731"/>
    </source>
</evidence>
<evidence type="ECO:0000313" key="17">
    <source>
        <dbReference type="Proteomes" id="UP001161247"/>
    </source>
</evidence>
<dbReference type="Gene3D" id="2.60.40.420">
    <property type="entry name" value="Cupredoxins - blue copper proteins"/>
    <property type="match status" value="2"/>
</dbReference>
<dbReference type="InterPro" id="IPR033138">
    <property type="entry name" value="Cu_oxidase_CS"/>
</dbReference>
<evidence type="ECO:0000256" key="4">
    <source>
        <dbReference type="ARBA" id="ARBA00012297"/>
    </source>
</evidence>
<dbReference type="InterPro" id="IPR017761">
    <property type="entry name" value="Laccase"/>
</dbReference>
<keyword evidence="9 13" id="KW-0560">Oxidoreductase</keyword>
<sequence>MDDWSRATVHGAIVIFPPSGSDYPFPKPYAEVPIIIGEWWKKDVMVVLKEFMASGGQPIVSNAFTINGQPGDLYPCSKQDTFKLDVVRGKTYLLRIINAVMNEILFFAVADHKLTVVGADASYTKQLTSDFVAISPGETLDCLLVADQQPGQYYMAARAYVNGKDVFFDHTTTTAIIKYDGSSLSPTPKMPRLPAYDDTDSATDFSGSLKSLASEDHPIDVPKEVDKNYEITVSISAFPCEKCTGPNGTRLGASLNNISFVNPSIDVLSAYYHGIGGVFGNDFPTNPPLVFDFTADVLPLEFQISERKTEVRVIEYGSVVEVVLQGTNLVVGMDHPMHLHGYSFYVVGWGFGNYDKNKDPRKYNLVDPPLRNTIAIPKKGWTAIRFKANNPGVWLMHCHIERHLSWGMNTIFIVKDGQSPEEKMLPPPEMPPC</sequence>
<dbReference type="InterPro" id="IPR001117">
    <property type="entry name" value="Cu-oxidase_2nd"/>
</dbReference>
<comment type="function">
    <text evidence="13">Lignin degradation and detoxification of lignin-derived products.</text>
</comment>
<feature type="domain" description="Plastocyanin-like" evidence="14">
    <location>
        <begin position="31"/>
        <end position="182"/>
    </location>
</feature>
<keyword evidence="17" id="KW-1185">Reference proteome</keyword>
<evidence type="ECO:0000256" key="3">
    <source>
        <dbReference type="ARBA" id="ARBA00010609"/>
    </source>
</evidence>
<comment type="cofactor">
    <cofactor evidence="13">
        <name>Cu cation</name>
        <dbReference type="ChEBI" id="CHEBI:23378"/>
    </cofactor>
    <text evidence="13">Binds 4 Cu cations per monomer.</text>
</comment>
<dbReference type="NCBIfam" id="TIGR03389">
    <property type="entry name" value="laccase"/>
    <property type="match status" value="1"/>
</dbReference>
<proteinExistence type="inferred from homology"/>
<dbReference type="PROSITE" id="PS00080">
    <property type="entry name" value="MULTICOPPER_OXIDASE2"/>
    <property type="match status" value="1"/>
</dbReference>
<keyword evidence="10 13" id="KW-0186">Copper</keyword>
<evidence type="ECO:0000256" key="1">
    <source>
        <dbReference type="ARBA" id="ARBA00000349"/>
    </source>
</evidence>
<name>A0AAV1E7P5_OLDCO</name>
<evidence type="ECO:0000256" key="13">
    <source>
        <dbReference type="RuleBase" id="RU361119"/>
    </source>
</evidence>
<dbReference type="EMBL" id="OX459125">
    <property type="protein sequence ID" value="CAI9115700.1"/>
    <property type="molecule type" value="Genomic_DNA"/>
</dbReference>
<evidence type="ECO:0000256" key="10">
    <source>
        <dbReference type="ARBA" id="ARBA00023008"/>
    </source>
</evidence>
<dbReference type="InterPro" id="IPR034285">
    <property type="entry name" value="CuRO_2_LCC"/>
</dbReference>
<feature type="domain" description="Plastocyanin-like" evidence="15">
    <location>
        <begin position="283"/>
        <end position="417"/>
    </location>
</feature>
<keyword evidence="5 13" id="KW-0052">Apoplast</keyword>
<dbReference type="Pfam" id="PF07731">
    <property type="entry name" value="Cu-oxidase_2"/>
    <property type="match status" value="1"/>
</dbReference>
<keyword evidence="11" id="KW-0325">Glycoprotein</keyword>
<dbReference type="PANTHER" id="PTHR11709:SF520">
    <property type="entry name" value="LACCASE"/>
    <property type="match status" value="1"/>
</dbReference>
<dbReference type="CDD" id="cd13875">
    <property type="entry name" value="CuRO_2_LCC_plant"/>
    <property type="match status" value="1"/>
</dbReference>
<dbReference type="Pfam" id="PF00394">
    <property type="entry name" value="Cu-oxidase"/>
    <property type="match status" value="1"/>
</dbReference>
<dbReference type="InterPro" id="IPR034289">
    <property type="entry name" value="CuRO_3_LCC"/>
</dbReference>
<comment type="catalytic activity">
    <reaction evidence="1 13">
        <text>4 hydroquinone + O2 = 4 benzosemiquinone + 2 H2O</text>
        <dbReference type="Rhea" id="RHEA:11276"/>
        <dbReference type="ChEBI" id="CHEBI:15377"/>
        <dbReference type="ChEBI" id="CHEBI:15379"/>
        <dbReference type="ChEBI" id="CHEBI:17594"/>
        <dbReference type="ChEBI" id="CHEBI:17977"/>
        <dbReference type="EC" id="1.10.3.2"/>
    </reaction>
</comment>
<dbReference type="SUPFAM" id="SSF49503">
    <property type="entry name" value="Cupredoxins"/>
    <property type="match status" value="2"/>
</dbReference>
<dbReference type="InterPro" id="IPR045087">
    <property type="entry name" value="Cu-oxidase_fam"/>
</dbReference>
<comment type="subcellular location">
    <subcellularLocation>
        <location evidence="2 13">Secreted</location>
        <location evidence="2 13">Extracellular space</location>
        <location evidence="2 13">Apoplast</location>
    </subcellularLocation>
</comment>
<evidence type="ECO:0000256" key="7">
    <source>
        <dbReference type="ARBA" id="ARBA00022723"/>
    </source>
</evidence>
<reference evidence="16" key="1">
    <citation type="submission" date="2023-03" db="EMBL/GenBank/DDBJ databases">
        <authorList>
            <person name="Julca I."/>
        </authorList>
    </citation>
    <scope>NUCLEOTIDE SEQUENCE</scope>
</reference>
<dbReference type="InterPro" id="IPR011706">
    <property type="entry name" value="Cu-oxidase_C"/>
</dbReference>
<evidence type="ECO:0000259" key="14">
    <source>
        <dbReference type="Pfam" id="PF00394"/>
    </source>
</evidence>
<protein>
    <recommendedName>
        <fullName evidence="4 13">Laccase</fullName>
        <ecNumber evidence="4 13">1.10.3.2</ecNumber>
    </recommendedName>
    <alternativeName>
        <fullName evidence="13">Benzenediol:oxygen oxidoreductase</fullName>
    </alternativeName>
    <alternativeName>
        <fullName evidence="13">Diphenol oxidase</fullName>
    </alternativeName>
    <alternativeName>
        <fullName evidence="13">Urishiol oxidase</fullName>
    </alternativeName>
</protein>
<keyword evidence="7 13" id="KW-0479">Metal-binding</keyword>
<dbReference type="PANTHER" id="PTHR11709">
    <property type="entry name" value="MULTI-COPPER OXIDASE"/>
    <property type="match status" value="1"/>
</dbReference>
<gene>
    <name evidence="16" type="ORF">OLC1_LOCUS22170</name>
</gene>
<organism evidence="16 17">
    <name type="scientific">Oldenlandia corymbosa var. corymbosa</name>
    <dbReference type="NCBI Taxonomy" id="529605"/>
    <lineage>
        <taxon>Eukaryota</taxon>
        <taxon>Viridiplantae</taxon>
        <taxon>Streptophyta</taxon>
        <taxon>Embryophyta</taxon>
        <taxon>Tracheophyta</taxon>
        <taxon>Spermatophyta</taxon>
        <taxon>Magnoliopsida</taxon>
        <taxon>eudicotyledons</taxon>
        <taxon>Gunneridae</taxon>
        <taxon>Pentapetalae</taxon>
        <taxon>asterids</taxon>
        <taxon>lamiids</taxon>
        <taxon>Gentianales</taxon>
        <taxon>Rubiaceae</taxon>
        <taxon>Rubioideae</taxon>
        <taxon>Spermacoceae</taxon>
        <taxon>Hedyotis-Oldenlandia complex</taxon>
        <taxon>Oldenlandia</taxon>
    </lineage>
</organism>
<dbReference type="InterPro" id="IPR008972">
    <property type="entry name" value="Cupredoxin"/>
</dbReference>
<evidence type="ECO:0000256" key="5">
    <source>
        <dbReference type="ARBA" id="ARBA00022523"/>
    </source>
</evidence>
<dbReference type="GO" id="GO:0005507">
    <property type="term" value="F:copper ion binding"/>
    <property type="evidence" value="ECO:0007669"/>
    <property type="project" value="InterPro"/>
</dbReference>
<dbReference type="GO" id="GO:0046274">
    <property type="term" value="P:lignin catabolic process"/>
    <property type="evidence" value="ECO:0007669"/>
    <property type="project" value="UniProtKB-KW"/>
</dbReference>
<evidence type="ECO:0000256" key="6">
    <source>
        <dbReference type="ARBA" id="ARBA00022525"/>
    </source>
</evidence>
<evidence type="ECO:0000256" key="11">
    <source>
        <dbReference type="ARBA" id="ARBA00023180"/>
    </source>
</evidence>
<dbReference type="Proteomes" id="UP001161247">
    <property type="component" value="Chromosome 8"/>
</dbReference>
<dbReference type="AlphaFoldDB" id="A0AAV1E7P5"/>
<dbReference type="GO" id="GO:0052716">
    <property type="term" value="F:hydroquinone:oxygen oxidoreductase activity"/>
    <property type="evidence" value="ECO:0007669"/>
    <property type="project" value="UniProtKB-EC"/>
</dbReference>
<keyword evidence="6 13" id="KW-0964">Secreted</keyword>
<dbReference type="CDD" id="cd13897">
    <property type="entry name" value="CuRO_3_LCC_plant"/>
    <property type="match status" value="1"/>
</dbReference>
<dbReference type="PROSITE" id="PS00079">
    <property type="entry name" value="MULTICOPPER_OXIDASE1"/>
    <property type="match status" value="1"/>
</dbReference>